<gene>
    <name evidence="2" type="ORF">F511_06550</name>
</gene>
<evidence type="ECO:0000313" key="2">
    <source>
        <dbReference type="EMBL" id="KZV21840.1"/>
    </source>
</evidence>
<evidence type="ECO:0000256" key="1">
    <source>
        <dbReference type="SAM" id="MobiDB-lite"/>
    </source>
</evidence>
<feature type="compositionally biased region" description="Polar residues" evidence="1">
    <location>
        <begin position="131"/>
        <end position="146"/>
    </location>
</feature>
<keyword evidence="2" id="KW-0808">Transferase</keyword>
<feature type="compositionally biased region" description="Basic and acidic residues" evidence="1">
    <location>
        <begin position="119"/>
        <end position="129"/>
    </location>
</feature>
<keyword evidence="2" id="KW-0418">Kinase</keyword>
<protein>
    <submittedName>
        <fullName evidence="2">Thymidylate kinase-like protein</fullName>
    </submittedName>
</protein>
<dbReference type="EMBL" id="KV014871">
    <property type="protein sequence ID" value="KZV21840.1"/>
    <property type="molecule type" value="Genomic_DNA"/>
</dbReference>
<feature type="region of interest" description="Disordered" evidence="1">
    <location>
        <begin position="222"/>
        <end position="241"/>
    </location>
</feature>
<proteinExistence type="predicted"/>
<feature type="compositionally biased region" description="Polar residues" evidence="1">
    <location>
        <begin position="1"/>
        <end position="10"/>
    </location>
</feature>
<feature type="region of interest" description="Disordered" evidence="1">
    <location>
        <begin position="108"/>
        <end position="149"/>
    </location>
</feature>
<dbReference type="GO" id="GO:0016301">
    <property type="term" value="F:kinase activity"/>
    <property type="evidence" value="ECO:0007669"/>
    <property type="project" value="UniProtKB-KW"/>
</dbReference>
<dbReference type="AlphaFoldDB" id="A0A2Z7AL29"/>
<organism evidence="2 3">
    <name type="scientific">Dorcoceras hygrometricum</name>
    <dbReference type="NCBI Taxonomy" id="472368"/>
    <lineage>
        <taxon>Eukaryota</taxon>
        <taxon>Viridiplantae</taxon>
        <taxon>Streptophyta</taxon>
        <taxon>Embryophyta</taxon>
        <taxon>Tracheophyta</taxon>
        <taxon>Spermatophyta</taxon>
        <taxon>Magnoliopsida</taxon>
        <taxon>eudicotyledons</taxon>
        <taxon>Gunneridae</taxon>
        <taxon>Pentapetalae</taxon>
        <taxon>asterids</taxon>
        <taxon>lamiids</taxon>
        <taxon>Lamiales</taxon>
        <taxon>Gesneriaceae</taxon>
        <taxon>Didymocarpoideae</taxon>
        <taxon>Trichosporeae</taxon>
        <taxon>Loxocarpinae</taxon>
        <taxon>Dorcoceras</taxon>
    </lineage>
</organism>
<name>A0A2Z7AL29_9LAMI</name>
<accession>A0A2Z7AL29</accession>
<keyword evidence="3" id="KW-1185">Reference proteome</keyword>
<evidence type="ECO:0000313" key="3">
    <source>
        <dbReference type="Proteomes" id="UP000250235"/>
    </source>
</evidence>
<feature type="region of interest" description="Disordered" evidence="1">
    <location>
        <begin position="1"/>
        <end position="20"/>
    </location>
</feature>
<sequence>MTSAVMSSQSADEESSAGALSVDDISSDVSNQQQVATVHQQMILGDSDSKTVSSRPSTKTLNSVYVVSHTVAADVHLWSLGVLAAAGCGIGSLPKWVRDERAFQEESNATLNVKNGGRSRRESTGEAHVDSFSSTNKPAAASSNDNKGPLIQIKTASQRLTQTTSHSARQHIFHQLVIQSQDITRDASSCWYRSQNQNSAFQLNETASHRIRHPIFQQLGATTKTNQRLGPQNDVASTNPNDDVLYPLQELSVDIYKSAVASQNVTVSKSYSALLLKST</sequence>
<dbReference type="Proteomes" id="UP000250235">
    <property type="component" value="Unassembled WGS sequence"/>
</dbReference>
<reference evidence="2 3" key="1">
    <citation type="journal article" date="2015" name="Proc. Natl. Acad. Sci. U.S.A.">
        <title>The resurrection genome of Boea hygrometrica: A blueprint for survival of dehydration.</title>
        <authorList>
            <person name="Xiao L."/>
            <person name="Yang G."/>
            <person name="Zhang L."/>
            <person name="Yang X."/>
            <person name="Zhao S."/>
            <person name="Ji Z."/>
            <person name="Zhou Q."/>
            <person name="Hu M."/>
            <person name="Wang Y."/>
            <person name="Chen M."/>
            <person name="Xu Y."/>
            <person name="Jin H."/>
            <person name="Xiao X."/>
            <person name="Hu G."/>
            <person name="Bao F."/>
            <person name="Hu Y."/>
            <person name="Wan P."/>
            <person name="Li L."/>
            <person name="Deng X."/>
            <person name="Kuang T."/>
            <person name="Xiang C."/>
            <person name="Zhu J.K."/>
            <person name="Oliver M.J."/>
            <person name="He Y."/>
        </authorList>
    </citation>
    <scope>NUCLEOTIDE SEQUENCE [LARGE SCALE GENOMIC DNA]</scope>
    <source>
        <strain evidence="3">cv. XS01</strain>
    </source>
</reference>